<evidence type="ECO:0000313" key="2">
    <source>
        <dbReference type="EMBL" id="GLC55206.1"/>
    </source>
</evidence>
<evidence type="ECO:0000313" key="3">
    <source>
        <dbReference type="Proteomes" id="UP001165080"/>
    </source>
</evidence>
<proteinExistence type="predicted"/>
<keyword evidence="3" id="KW-1185">Reference proteome</keyword>
<dbReference type="Proteomes" id="UP001165080">
    <property type="component" value="Unassembled WGS sequence"/>
</dbReference>
<protein>
    <recommendedName>
        <fullName evidence="4">Glycosyltransferase family 92 protein</fullName>
    </recommendedName>
</protein>
<reference evidence="2 3" key="1">
    <citation type="journal article" date="2023" name="Commun. Biol.">
        <title>Reorganization of the ancestral sex-determining regions during the evolution of trioecy in Pleodorina starrii.</title>
        <authorList>
            <person name="Takahashi K."/>
            <person name="Suzuki S."/>
            <person name="Kawai-Toyooka H."/>
            <person name="Yamamoto K."/>
            <person name="Hamaji T."/>
            <person name="Ootsuki R."/>
            <person name="Yamaguchi H."/>
            <person name="Kawachi M."/>
            <person name="Higashiyama T."/>
            <person name="Nozaki H."/>
        </authorList>
    </citation>
    <scope>NUCLEOTIDE SEQUENCE [LARGE SCALE GENOMIC DNA]</scope>
    <source>
        <strain evidence="2 3">NIES-4479</strain>
    </source>
</reference>
<evidence type="ECO:0000256" key="1">
    <source>
        <dbReference type="SAM" id="MobiDB-lite"/>
    </source>
</evidence>
<name>A0A9W6BPM0_9CHLO</name>
<sequence length="545" mass="61146">MMRHRYNYTPWVTKVLPFALLTFLFIATVRTAFHYGQAQSKSSINWNPSLQSDSSAKNSQPGSQQEPWSASSDLGVRVVRPVYAIIPETRDGRKNVTVVLTVWLKRVGARRAPYDLPHQAQDSIRIMVWADNPFDIHSRQWGHLKLPLDHAQWKPELLLETAEPGPILRSVYEPQAHHASSVIDHNLRPYSFRVDLPDGVGDCFKLIEASYPKHKAPICLPPARLDPTCEWLAPTGRYNATHPALFTTIGAVRSTVSIRDWAGFQAHVAARLWNYVSYQVAMGASGLLLYTDELQQSYLRRDPKTAELMRRGQLRLVEWDMHERSHDDDDGRGRPLGYNYDQALFASHVNLGLSACGANLWVIVTDIDEYLYIPKPNHRWPEPLTGCMKADGPDVTIHSLQRFDVLSSTTDPGDERKMWILPGSLGNNLTVGGGGGVAASAVVANASFSHPLELYDRVYARPLSRLHGKAVLQPGAQAVLFFVHDAVPLYGRTALVNHKCMVLLHVINFFGGRRKRPAESELQPFRNWIFAGPHPDERTAGVAEQ</sequence>
<gene>
    <name evidence="2" type="primary">PLEST001232</name>
    <name evidence="2" type="ORF">PLESTB_000955000</name>
</gene>
<organism evidence="2 3">
    <name type="scientific">Pleodorina starrii</name>
    <dbReference type="NCBI Taxonomy" id="330485"/>
    <lineage>
        <taxon>Eukaryota</taxon>
        <taxon>Viridiplantae</taxon>
        <taxon>Chlorophyta</taxon>
        <taxon>core chlorophytes</taxon>
        <taxon>Chlorophyceae</taxon>
        <taxon>CS clade</taxon>
        <taxon>Chlamydomonadales</taxon>
        <taxon>Volvocaceae</taxon>
        <taxon>Pleodorina</taxon>
    </lineage>
</organism>
<dbReference type="AlphaFoldDB" id="A0A9W6BPM0"/>
<accession>A0A9W6BPM0</accession>
<feature type="region of interest" description="Disordered" evidence="1">
    <location>
        <begin position="46"/>
        <end position="71"/>
    </location>
</feature>
<dbReference type="EMBL" id="BRXU01000012">
    <property type="protein sequence ID" value="GLC55206.1"/>
    <property type="molecule type" value="Genomic_DNA"/>
</dbReference>
<comment type="caution">
    <text evidence="2">The sequence shown here is derived from an EMBL/GenBank/DDBJ whole genome shotgun (WGS) entry which is preliminary data.</text>
</comment>
<evidence type="ECO:0008006" key="4">
    <source>
        <dbReference type="Google" id="ProtNLM"/>
    </source>
</evidence>